<organism evidence="2">
    <name type="scientific">Guillardia theta (strain CCMP2712)</name>
    <name type="common">Cryptophyte</name>
    <dbReference type="NCBI Taxonomy" id="905079"/>
    <lineage>
        <taxon>Eukaryota</taxon>
        <taxon>Cryptophyceae</taxon>
        <taxon>Pyrenomonadales</taxon>
        <taxon>Geminigeraceae</taxon>
        <taxon>Guillardia</taxon>
    </lineage>
</organism>
<dbReference type="RefSeq" id="XP_005834191.1">
    <property type="nucleotide sequence ID" value="XM_005834134.1"/>
</dbReference>
<evidence type="ECO:0000313" key="4">
    <source>
        <dbReference type="Proteomes" id="UP000011087"/>
    </source>
</evidence>
<evidence type="ECO:0000256" key="1">
    <source>
        <dbReference type="SAM" id="MobiDB-lite"/>
    </source>
</evidence>
<name>L1JFD2_GUITC</name>
<sequence>MLATFPGSANIDGKATSHQDLLRLMQANNGATMQGNAMLQSGGQQLNMLGQNSQPLPSFVKDFDFWSETEHMKFLAAMKSGFKLELATVALLIGTRTSSQVDSHYKLYMIARQKCLLGSVEGKQEKELSLAEMYNAVGIYNLWIQHQMQRQTIDLTSSSNMNSNNMNNMSSSMGSSNSMGGGSNSSSSNNRSNLLYNSIAGGNVNLSGLQTIGSVSNMQQIGGGSNSINLLVNEQLEHLKKLS</sequence>
<dbReference type="Proteomes" id="UP000011087">
    <property type="component" value="Unassembled WGS sequence"/>
</dbReference>
<feature type="region of interest" description="Disordered" evidence="1">
    <location>
        <begin position="157"/>
        <end position="189"/>
    </location>
</feature>
<evidence type="ECO:0000313" key="2">
    <source>
        <dbReference type="EMBL" id="EKX47211.1"/>
    </source>
</evidence>
<dbReference type="AlphaFoldDB" id="L1JFD2"/>
<feature type="non-terminal residue" evidence="2">
    <location>
        <position position="243"/>
    </location>
</feature>
<protein>
    <recommendedName>
        <fullName evidence="5">Myb-like domain-containing protein</fullName>
    </recommendedName>
</protein>
<dbReference type="PaxDb" id="55529-EKX47211"/>
<dbReference type="GeneID" id="17303879"/>
<gene>
    <name evidence="2" type="ORF">GUITHDRAFT_162805</name>
</gene>
<proteinExistence type="predicted"/>
<dbReference type="HOGENOM" id="CLU_1145147_0_0_1"/>
<evidence type="ECO:0008006" key="5">
    <source>
        <dbReference type="Google" id="ProtNLM"/>
    </source>
</evidence>
<dbReference type="EMBL" id="JH992991">
    <property type="protein sequence ID" value="EKX47211.1"/>
    <property type="molecule type" value="Genomic_DNA"/>
</dbReference>
<evidence type="ECO:0000313" key="3">
    <source>
        <dbReference type="EnsemblProtists" id="EKX47211"/>
    </source>
</evidence>
<dbReference type="KEGG" id="gtt:GUITHDRAFT_162805"/>
<reference evidence="3" key="3">
    <citation type="submission" date="2015-06" db="UniProtKB">
        <authorList>
            <consortium name="EnsemblProtists"/>
        </authorList>
    </citation>
    <scope>IDENTIFICATION</scope>
</reference>
<dbReference type="EnsemblProtists" id="EKX47211">
    <property type="protein sequence ID" value="EKX47211"/>
    <property type="gene ID" value="GUITHDRAFT_162805"/>
</dbReference>
<reference evidence="4" key="2">
    <citation type="submission" date="2012-11" db="EMBL/GenBank/DDBJ databases">
        <authorList>
            <person name="Kuo A."/>
            <person name="Curtis B.A."/>
            <person name="Tanifuji G."/>
            <person name="Burki F."/>
            <person name="Gruber A."/>
            <person name="Irimia M."/>
            <person name="Maruyama S."/>
            <person name="Arias M.C."/>
            <person name="Ball S.G."/>
            <person name="Gile G.H."/>
            <person name="Hirakawa Y."/>
            <person name="Hopkins J.F."/>
            <person name="Rensing S.A."/>
            <person name="Schmutz J."/>
            <person name="Symeonidi A."/>
            <person name="Elias M."/>
            <person name="Eveleigh R.J."/>
            <person name="Herman E.K."/>
            <person name="Klute M.J."/>
            <person name="Nakayama T."/>
            <person name="Obornik M."/>
            <person name="Reyes-Prieto A."/>
            <person name="Armbrust E.V."/>
            <person name="Aves S.J."/>
            <person name="Beiko R.G."/>
            <person name="Coutinho P."/>
            <person name="Dacks J.B."/>
            <person name="Durnford D.G."/>
            <person name="Fast N.M."/>
            <person name="Green B.R."/>
            <person name="Grisdale C."/>
            <person name="Hempe F."/>
            <person name="Henrissat B."/>
            <person name="Hoppner M.P."/>
            <person name="Ishida K.-I."/>
            <person name="Kim E."/>
            <person name="Koreny L."/>
            <person name="Kroth P.G."/>
            <person name="Liu Y."/>
            <person name="Malik S.-B."/>
            <person name="Maier U.G."/>
            <person name="McRose D."/>
            <person name="Mock T."/>
            <person name="Neilson J.A."/>
            <person name="Onodera N.T."/>
            <person name="Poole A.M."/>
            <person name="Pritham E.J."/>
            <person name="Richards T.A."/>
            <person name="Rocap G."/>
            <person name="Roy S.W."/>
            <person name="Sarai C."/>
            <person name="Schaack S."/>
            <person name="Shirato S."/>
            <person name="Slamovits C.H."/>
            <person name="Spencer D.F."/>
            <person name="Suzuki S."/>
            <person name="Worden A.Z."/>
            <person name="Zauner S."/>
            <person name="Barry K."/>
            <person name="Bell C."/>
            <person name="Bharti A.K."/>
            <person name="Crow J.A."/>
            <person name="Grimwood J."/>
            <person name="Kramer R."/>
            <person name="Lindquist E."/>
            <person name="Lucas S."/>
            <person name="Salamov A."/>
            <person name="McFadden G.I."/>
            <person name="Lane C.E."/>
            <person name="Keeling P.J."/>
            <person name="Gray M.W."/>
            <person name="Grigoriev I.V."/>
            <person name="Archibald J.M."/>
        </authorList>
    </citation>
    <scope>NUCLEOTIDE SEQUENCE</scope>
    <source>
        <strain evidence="4">CCMP2712</strain>
    </source>
</reference>
<accession>L1JFD2</accession>
<reference evidence="2 4" key="1">
    <citation type="journal article" date="2012" name="Nature">
        <title>Algal genomes reveal evolutionary mosaicism and the fate of nucleomorphs.</title>
        <authorList>
            <consortium name="DOE Joint Genome Institute"/>
            <person name="Curtis B.A."/>
            <person name="Tanifuji G."/>
            <person name="Burki F."/>
            <person name="Gruber A."/>
            <person name="Irimia M."/>
            <person name="Maruyama S."/>
            <person name="Arias M.C."/>
            <person name="Ball S.G."/>
            <person name="Gile G.H."/>
            <person name="Hirakawa Y."/>
            <person name="Hopkins J.F."/>
            <person name="Kuo A."/>
            <person name="Rensing S.A."/>
            <person name="Schmutz J."/>
            <person name="Symeonidi A."/>
            <person name="Elias M."/>
            <person name="Eveleigh R.J."/>
            <person name="Herman E.K."/>
            <person name="Klute M.J."/>
            <person name="Nakayama T."/>
            <person name="Obornik M."/>
            <person name="Reyes-Prieto A."/>
            <person name="Armbrust E.V."/>
            <person name="Aves S.J."/>
            <person name="Beiko R.G."/>
            <person name="Coutinho P."/>
            <person name="Dacks J.B."/>
            <person name="Durnford D.G."/>
            <person name="Fast N.M."/>
            <person name="Green B.R."/>
            <person name="Grisdale C.J."/>
            <person name="Hempel F."/>
            <person name="Henrissat B."/>
            <person name="Hoppner M.P."/>
            <person name="Ishida K."/>
            <person name="Kim E."/>
            <person name="Koreny L."/>
            <person name="Kroth P.G."/>
            <person name="Liu Y."/>
            <person name="Malik S.B."/>
            <person name="Maier U.G."/>
            <person name="McRose D."/>
            <person name="Mock T."/>
            <person name="Neilson J.A."/>
            <person name="Onodera N.T."/>
            <person name="Poole A.M."/>
            <person name="Pritham E.J."/>
            <person name="Richards T.A."/>
            <person name="Rocap G."/>
            <person name="Roy S.W."/>
            <person name="Sarai C."/>
            <person name="Schaack S."/>
            <person name="Shirato S."/>
            <person name="Slamovits C.H."/>
            <person name="Spencer D.F."/>
            <person name="Suzuki S."/>
            <person name="Worden A.Z."/>
            <person name="Zauner S."/>
            <person name="Barry K."/>
            <person name="Bell C."/>
            <person name="Bharti A.K."/>
            <person name="Crow J.A."/>
            <person name="Grimwood J."/>
            <person name="Kramer R."/>
            <person name="Lindquist E."/>
            <person name="Lucas S."/>
            <person name="Salamov A."/>
            <person name="McFadden G.I."/>
            <person name="Lane C.E."/>
            <person name="Keeling P.J."/>
            <person name="Gray M.W."/>
            <person name="Grigoriev I.V."/>
            <person name="Archibald J.M."/>
        </authorList>
    </citation>
    <scope>NUCLEOTIDE SEQUENCE</scope>
    <source>
        <strain evidence="2 4">CCMP2712</strain>
    </source>
</reference>
<keyword evidence="4" id="KW-1185">Reference proteome</keyword>